<dbReference type="InterPro" id="IPR002035">
    <property type="entry name" value="VWF_A"/>
</dbReference>
<keyword evidence="1" id="KW-1133">Transmembrane helix</keyword>
<sequence length="613" mass="69841">MKQKKWFKHSQITQKLTHKLYDFYHDESGVYGVMTVLLTAGLIGYIAFVVDGTGILLDKARFTQGLEQGGLFLTAEDNYYRGNKKTWEVNSQASFPTGNLTAHQKNLIKVFEENAKANHLDFQGNKQKRDFAYKQYLRNIQMLEELVRSYYLPESYVDYTTNGNAQNNFNIDDHFSYRCDYLKSGKDVTNNIGCVVNGDFMRPSWLYWGDKYKNEYGTTFNRTEKITADTIFVTKKRENVPVDIIFVSDLSGSMNEGLSTSPNSTSKITMLRRVFKQIISDILKPSQTSIPNYNRIGFVDFALGAQQWHGDKQYCTLPYVLPDTKMEFYRIVHDWWKGDYYQEVSATLKDQMEYNYSHGYEYRDWSRFENGIDYLNTLRLIDTLSGSNLDTKNMVVFPKGRICLGKNKNDISTHAWYNSTSQDLAKAINDFNRITPDGGTLSSAGLILGTNMMMNVNPKTANLNTNTKRLIVILSDGYDEGADGDPSSITQTLIAPNSDGSLRADRFNNEGKNEMGLCDRIRRRVNTLQKSEYKTFNTKISFIAFGYGSKKELNSQDNQQAAAQQREAWHKCVGAGNYYSASNENELLAAFRAATSVTEEVGSVSDQKLQFAN</sequence>
<reference evidence="3 4" key="1">
    <citation type="submission" date="2018-12" db="EMBL/GenBank/DDBJ databases">
        <authorList>
            <consortium name="Pathogen Informatics"/>
        </authorList>
    </citation>
    <scope>NUCLEOTIDE SEQUENCE [LARGE SCALE GENOMIC DNA]</scope>
    <source>
        <strain evidence="3 4">NCTC12871</strain>
    </source>
</reference>
<dbReference type="PROSITE" id="PS50234">
    <property type="entry name" value="VWFA"/>
    <property type="match status" value="1"/>
</dbReference>
<feature type="transmembrane region" description="Helical" evidence="1">
    <location>
        <begin position="29"/>
        <end position="50"/>
    </location>
</feature>
<organism evidence="3 4">
    <name type="scientific">Actinobacillus delphinicola</name>
    <dbReference type="NCBI Taxonomy" id="51161"/>
    <lineage>
        <taxon>Bacteria</taxon>
        <taxon>Pseudomonadati</taxon>
        <taxon>Pseudomonadota</taxon>
        <taxon>Gammaproteobacteria</taxon>
        <taxon>Pasteurellales</taxon>
        <taxon>Pasteurellaceae</taxon>
        <taxon>Actinobacillus</taxon>
    </lineage>
</organism>
<dbReference type="Proteomes" id="UP000279799">
    <property type="component" value="Chromosome"/>
</dbReference>
<evidence type="ECO:0000259" key="2">
    <source>
        <dbReference type="PROSITE" id="PS50234"/>
    </source>
</evidence>
<dbReference type="AlphaFoldDB" id="A0A448TW73"/>
<dbReference type="SUPFAM" id="SSF53300">
    <property type="entry name" value="vWA-like"/>
    <property type="match status" value="1"/>
</dbReference>
<evidence type="ECO:0000313" key="3">
    <source>
        <dbReference type="EMBL" id="VEJ10192.1"/>
    </source>
</evidence>
<keyword evidence="1" id="KW-0812">Transmembrane</keyword>
<evidence type="ECO:0000256" key="1">
    <source>
        <dbReference type="SAM" id="Phobius"/>
    </source>
</evidence>
<dbReference type="EMBL" id="LR134510">
    <property type="protein sequence ID" value="VEJ10192.1"/>
    <property type="molecule type" value="Genomic_DNA"/>
</dbReference>
<dbReference type="InterPro" id="IPR036465">
    <property type="entry name" value="vWFA_dom_sf"/>
</dbReference>
<keyword evidence="1" id="KW-0472">Membrane</keyword>
<name>A0A448TW73_9PAST</name>
<gene>
    <name evidence="3" type="primary">tadG_2</name>
    <name evidence="3" type="ORF">NCTC12871_01702</name>
</gene>
<feature type="domain" description="VWFA" evidence="2">
    <location>
        <begin position="243"/>
        <end position="601"/>
    </location>
</feature>
<dbReference type="KEGG" id="adp:NCTC12871_01702"/>
<proteinExistence type="predicted"/>
<dbReference type="Gene3D" id="3.40.50.410">
    <property type="entry name" value="von Willebrand factor, type A domain"/>
    <property type="match status" value="1"/>
</dbReference>
<evidence type="ECO:0000313" key="4">
    <source>
        <dbReference type="Proteomes" id="UP000279799"/>
    </source>
</evidence>
<keyword evidence="4" id="KW-1185">Reference proteome</keyword>
<accession>A0A448TW73</accession>
<protein>
    <submittedName>
        <fullName evidence="3">Tight adherence protein G</fullName>
    </submittedName>
</protein>